<evidence type="ECO:0000256" key="2">
    <source>
        <dbReference type="ARBA" id="ARBA00022679"/>
    </source>
</evidence>
<dbReference type="eggNOG" id="COG0144">
    <property type="taxonomic scope" value="Bacteria"/>
</dbReference>
<dbReference type="SUPFAM" id="SSF53335">
    <property type="entry name" value="S-adenosyl-L-methionine-dependent methyltransferases"/>
    <property type="match status" value="1"/>
</dbReference>
<evidence type="ECO:0000256" key="3">
    <source>
        <dbReference type="ARBA" id="ARBA00022691"/>
    </source>
</evidence>
<dbReference type="PANTHER" id="PTHR22807">
    <property type="entry name" value="NOP2 YEAST -RELATED NOL1/NOP2/FMU SUN DOMAIN-CONTAINING"/>
    <property type="match status" value="1"/>
</dbReference>
<dbReference type="EMBL" id="AAYA01000004">
    <property type="protein sequence ID" value="EBA08971.1"/>
    <property type="molecule type" value="Genomic_DNA"/>
</dbReference>
<gene>
    <name evidence="7" type="ORF">SSE37_04975</name>
</gene>
<dbReference type="GO" id="GO:0003723">
    <property type="term" value="F:RNA binding"/>
    <property type="evidence" value="ECO:0007669"/>
    <property type="project" value="UniProtKB-UniRule"/>
</dbReference>
<accession>A3K225</accession>
<evidence type="ECO:0000256" key="4">
    <source>
        <dbReference type="ARBA" id="ARBA00022884"/>
    </source>
</evidence>
<feature type="binding site" evidence="5">
    <location>
        <position position="285"/>
    </location>
    <ligand>
        <name>S-adenosyl-L-methionine</name>
        <dbReference type="ChEBI" id="CHEBI:59789"/>
    </ligand>
</feature>
<comment type="caution">
    <text evidence="5">Lacks conserved residue(s) required for the propagation of feature annotation.</text>
</comment>
<dbReference type="InterPro" id="IPR023267">
    <property type="entry name" value="RCMT"/>
</dbReference>
<dbReference type="Gene3D" id="3.40.50.150">
    <property type="entry name" value="Vaccinia Virus protein VP39"/>
    <property type="match status" value="1"/>
</dbReference>
<reference evidence="7 8" key="1">
    <citation type="submission" date="2006-06" db="EMBL/GenBank/DDBJ databases">
        <authorList>
            <person name="Moran M.A."/>
            <person name="Ferriera S."/>
            <person name="Johnson J."/>
            <person name="Kravitz S."/>
            <person name="Beeson K."/>
            <person name="Sutton G."/>
            <person name="Rogers Y.-H."/>
            <person name="Friedman R."/>
            <person name="Frazier M."/>
            <person name="Venter J.C."/>
        </authorList>
    </citation>
    <scope>NUCLEOTIDE SEQUENCE [LARGE SCALE GENOMIC DNA]</scope>
    <source>
        <strain evidence="7 8">E-37</strain>
    </source>
</reference>
<dbReference type="PANTHER" id="PTHR22807:SF53">
    <property type="entry name" value="RIBOSOMAL RNA SMALL SUBUNIT METHYLTRANSFERASE B-RELATED"/>
    <property type="match status" value="1"/>
</dbReference>
<dbReference type="InterPro" id="IPR029063">
    <property type="entry name" value="SAM-dependent_MTases_sf"/>
</dbReference>
<name>A3K225_SAGS3</name>
<dbReference type="GO" id="GO:0001510">
    <property type="term" value="P:RNA methylation"/>
    <property type="evidence" value="ECO:0007669"/>
    <property type="project" value="InterPro"/>
</dbReference>
<dbReference type="Gene3D" id="3.30.70.1170">
    <property type="entry name" value="Sun protein, domain 3"/>
    <property type="match status" value="1"/>
</dbReference>
<dbReference type="GO" id="GO:0008173">
    <property type="term" value="F:RNA methyltransferase activity"/>
    <property type="evidence" value="ECO:0007669"/>
    <property type="project" value="InterPro"/>
</dbReference>
<evidence type="ECO:0000259" key="6">
    <source>
        <dbReference type="PROSITE" id="PS51686"/>
    </source>
</evidence>
<dbReference type="Pfam" id="PF01189">
    <property type="entry name" value="Methyltr_RsmB-F"/>
    <property type="match status" value="1"/>
</dbReference>
<dbReference type="Proteomes" id="UP000005713">
    <property type="component" value="Unassembled WGS sequence"/>
</dbReference>
<feature type="domain" description="SAM-dependent MTase RsmB/NOP-type" evidence="6">
    <location>
        <begin position="135"/>
        <end position="386"/>
    </location>
</feature>
<proteinExistence type="inferred from homology"/>
<keyword evidence="1 5" id="KW-0489">Methyltransferase</keyword>
<dbReference type="Pfam" id="PF22458">
    <property type="entry name" value="RsmF-B_ferredox"/>
    <property type="match status" value="1"/>
</dbReference>
<evidence type="ECO:0000256" key="1">
    <source>
        <dbReference type="ARBA" id="ARBA00022603"/>
    </source>
</evidence>
<dbReference type="CDD" id="cd02440">
    <property type="entry name" value="AdoMet_MTases"/>
    <property type="match status" value="1"/>
</dbReference>
<dbReference type="InterPro" id="IPR049560">
    <property type="entry name" value="MeTrfase_RsmB-F_NOP2_cat"/>
</dbReference>
<organism evidence="7 8">
    <name type="scientific">Sagittula stellata (strain ATCC 700073 / DSM 11524 / E-37)</name>
    <dbReference type="NCBI Taxonomy" id="388399"/>
    <lineage>
        <taxon>Bacteria</taxon>
        <taxon>Pseudomonadati</taxon>
        <taxon>Pseudomonadota</taxon>
        <taxon>Alphaproteobacteria</taxon>
        <taxon>Rhodobacterales</taxon>
        <taxon>Roseobacteraceae</taxon>
        <taxon>Sagittula</taxon>
    </lineage>
</organism>
<protein>
    <submittedName>
        <fullName evidence="7">Possible NOL1/NOP2/sun family protein</fullName>
    </submittedName>
</protein>
<evidence type="ECO:0000313" key="8">
    <source>
        <dbReference type="Proteomes" id="UP000005713"/>
    </source>
</evidence>
<comment type="similarity">
    <text evidence="5">Belongs to the class I-like SAM-binding methyltransferase superfamily. RsmB/NOP family.</text>
</comment>
<evidence type="ECO:0000256" key="5">
    <source>
        <dbReference type="PROSITE-ProRule" id="PRU01023"/>
    </source>
</evidence>
<keyword evidence="2 5" id="KW-0808">Transferase</keyword>
<dbReference type="OrthoDB" id="9810297at2"/>
<evidence type="ECO:0000313" key="7">
    <source>
        <dbReference type="EMBL" id="EBA08971.1"/>
    </source>
</evidence>
<keyword evidence="8" id="KW-1185">Reference proteome</keyword>
<dbReference type="InterPro" id="IPR001678">
    <property type="entry name" value="MeTrfase_RsmB-F_NOP2_dom"/>
</dbReference>
<sequence length="386" mass="40740">MTPAARIQAAAELIDRIVAGEAAEKALTTWGRTSRFAGSKDRAAVRDHVFDVLRMWRSTAVKGGGEHGRARMLGLLRLRGIDPDTLFDGKGHAPAPLTEAERAAGRMPDGADAWDLPDWLADRFRSDLGEAAGPTALALRERAPVFLRVNTLKCALAAARDRLAAEGVETAPHTLSPTALEVLSCARGLVRTGAFTDGWVELQDAASQAVVDLIPPEGAGRVLDFCAGGGGKTLALAARLPGAALFAHDADPGRMSDLPQRAARAGAKVTVTRQPEGAFDLVIADVPCSGSGAWRRAPEGKWRLTEDRLTDLQSIQADILATCASFVAPGGCLAYATCSVLAAENEAQVARFLAERPGWRRGPSRQFLPSDGGDGFFVCCLISGRA</sequence>
<dbReference type="InterPro" id="IPR054728">
    <property type="entry name" value="RsmB-like_ferredoxin"/>
</dbReference>
<keyword evidence="3 5" id="KW-0949">S-adenosyl-L-methionine</keyword>
<comment type="caution">
    <text evidence="7">The sequence shown here is derived from an EMBL/GenBank/DDBJ whole genome shotgun (WGS) entry which is preliminary data.</text>
</comment>
<dbReference type="AlphaFoldDB" id="A3K225"/>
<feature type="binding site" evidence="5">
    <location>
        <position position="249"/>
    </location>
    <ligand>
        <name>S-adenosyl-L-methionine</name>
        <dbReference type="ChEBI" id="CHEBI:59789"/>
    </ligand>
</feature>
<dbReference type="PRINTS" id="PR02008">
    <property type="entry name" value="RCMTFAMILY"/>
</dbReference>
<dbReference type="PROSITE" id="PS51686">
    <property type="entry name" value="SAM_MT_RSMB_NOP"/>
    <property type="match status" value="1"/>
</dbReference>
<dbReference type="RefSeq" id="WP_005857956.1">
    <property type="nucleotide sequence ID" value="NZ_AAYA01000004.1"/>
</dbReference>
<feature type="active site" description="Nucleophile" evidence="5">
    <location>
        <position position="338"/>
    </location>
</feature>
<keyword evidence="4 5" id="KW-0694">RNA-binding</keyword>